<sequence>MGPEQVQELGTEILAKGPDITSLERWTETGRPSGLVITFSSGARLWTGVTTAGATASEPSAAASAVPPLPALFDNAGKITAARAEQYLAAVFMAAHAPEITSAYGYSSSSSARHPGVGLYLAGGARAFLPFVYTAAPGKRPAARAFTIDAAF</sequence>
<comment type="caution">
    <text evidence="1">The sequence shown here is derived from an EMBL/GenBank/DDBJ whole genome shotgun (WGS) entry which is preliminary data.</text>
</comment>
<proteinExistence type="predicted"/>
<dbReference type="Proteomes" id="UP001271723">
    <property type="component" value="Unassembled WGS sequence"/>
</dbReference>
<reference evidence="1 2" key="1">
    <citation type="journal article" date="2023" name="Microb. Genom.">
        <title>Mesoterricola silvestris gen. nov., sp. nov., Mesoterricola sediminis sp. nov., Geothrix oryzae sp. nov., Geothrix edaphica sp. nov., Geothrix rubra sp. nov., and Geothrix limicola sp. nov., six novel members of Acidobacteriota isolated from soils.</title>
        <authorList>
            <person name="Weisberg A.J."/>
            <person name="Pearce E."/>
            <person name="Kramer C.G."/>
            <person name="Chang J.H."/>
            <person name="Clarke C.R."/>
        </authorList>
    </citation>
    <scope>NUCLEOTIDE SEQUENCE [LARGE SCALE GENOMIC DNA]</scope>
    <source>
        <strain evidence="1 2">NRRL_B-2795</strain>
    </source>
</reference>
<organism evidence="1 2">
    <name type="scientific">Streptomyces griseiscabiei</name>
    <dbReference type="NCBI Taxonomy" id="2993540"/>
    <lineage>
        <taxon>Bacteria</taxon>
        <taxon>Bacillati</taxon>
        <taxon>Actinomycetota</taxon>
        <taxon>Actinomycetes</taxon>
        <taxon>Kitasatosporales</taxon>
        <taxon>Streptomycetaceae</taxon>
        <taxon>Streptomyces</taxon>
    </lineage>
</organism>
<accession>A0ABU4LE05</accession>
<keyword evidence="2" id="KW-1185">Reference proteome</keyword>
<dbReference type="RefSeq" id="WP_060880485.1">
    <property type="nucleotide sequence ID" value="NZ_JAGJBZ010000005.1"/>
</dbReference>
<evidence type="ECO:0000313" key="2">
    <source>
        <dbReference type="Proteomes" id="UP001271723"/>
    </source>
</evidence>
<evidence type="ECO:0000313" key="1">
    <source>
        <dbReference type="EMBL" id="MDX2914006.1"/>
    </source>
</evidence>
<dbReference type="EMBL" id="JARAVY010000017">
    <property type="protein sequence ID" value="MDX2914006.1"/>
    <property type="molecule type" value="Genomic_DNA"/>
</dbReference>
<protein>
    <submittedName>
        <fullName evidence="1">Uncharacterized protein</fullName>
    </submittedName>
</protein>
<gene>
    <name evidence="1" type="ORF">PV517_35725</name>
</gene>
<name>A0ABU4LE05_9ACTN</name>